<organism evidence="2 3">
    <name type="scientific">Myroides phaeus</name>
    <dbReference type="NCBI Taxonomy" id="702745"/>
    <lineage>
        <taxon>Bacteria</taxon>
        <taxon>Pseudomonadati</taxon>
        <taxon>Bacteroidota</taxon>
        <taxon>Flavobacteriia</taxon>
        <taxon>Flavobacteriales</taxon>
        <taxon>Flavobacteriaceae</taxon>
        <taxon>Myroides</taxon>
    </lineage>
</organism>
<dbReference type="EMBL" id="FNDQ01000004">
    <property type="protein sequence ID" value="SDH45156.1"/>
    <property type="molecule type" value="Genomic_DNA"/>
</dbReference>
<name>A0A1G8CIB5_9FLAO</name>
<dbReference type="AlphaFoldDB" id="A0A1G8CIB5"/>
<sequence length="355" mass="38974">MKKLIMCLFIAGLTVLGTSCSSDDNAKEVVSVEQALEVQATKTNVVRGESVRFMITFNGERESQAELFIGDQQIYTPHQFNKSGVYEVIAKKAGVKTSKPIIITVEKGAGEQDEIKTLAITANYTSVEVGDIVKFSVTDGVKQVADAIIKDADGKVVTNGTWTTTKEGTFKFTASKEGYNNSSEIEIKVVAKKVPAEFFIEINGVSHEIDPNSVRMLVESETVDGVKKPKIFSVKAGFTTLYYANFVISATTTDFGRVNGEAQGAMMRITKRVLQDIKLPLQLPGENPERELNIGGWVSKNVQFYDIKESHFKTFDAKLKGFNDGGNTKILIEAPGIKINYNGSFRSMDFTTPSK</sequence>
<evidence type="ECO:0000313" key="3">
    <source>
        <dbReference type="Proteomes" id="UP000243588"/>
    </source>
</evidence>
<keyword evidence="1" id="KW-0732">Signal</keyword>
<gene>
    <name evidence="2" type="ORF">SAMN05421818_10464</name>
</gene>
<proteinExistence type="predicted"/>
<feature type="chain" id="PRO_5017313806" evidence="1">
    <location>
        <begin position="27"/>
        <end position="355"/>
    </location>
</feature>
<evidence type="ECO:0000313" key="2">
    <source>
        <dbReference type="EMBL" id="SDH45156.1"/>
    </source>
</evidence>
<dbReference type="PROSITE" id="PS51257">
    <property type="entry name" value="PROKAR_LIPOPROTEIN"/>
    <property type="match status" value="1"/>
</dbReference>
<evidence type="ECO:0000256" key="1">
    <source>
        <dbReference type="SAM" id="SignalP"/>
    </source>
</evidence>
<reference evidence="3" key="1">
    <citation type="submission" date="2016-10" db="EMBL/GenBank/DDBJ databases">
        <authorList>
            <person name="Varghese N."/>
            <person name="Submissions S."/>
        </authorList>
    </citation>
    <scope>NUCLEOTIDE SEQUENCE [LARGE SCALE GENOMIC DNA]</scope>
    <source>
        <strain evidence="3">DSM 23313</strain>
    </source>
</reference>
<feature type="signal peptide" evidence="1">
    <location>
        <begin position="1"/>
        <end position="26"/>
    </location>
</feature>
<dbReference type="RefSeq" id="WP_090406126.1">
    <property type="nucleotide sequence ID" value="NZ_FNDQ01000004.1"/>
</dbReference>
<dbReference type="Proteomes" id="UP000243588">
    <property type="component" value="Unassembled WGS sequence"/>
</dbReference>
<keyword evidence="3" id="KW-1185">Reference proteome</keyword>
<accession>A0A1G8CIB5</accession>
<protein>
    <submittedName>
        <fullName evidence="2">Uncharacterized protein</fullName>
    </submittedName>
</protein>